<keyword evidence="1" id="KW-1133">Transmembrane helix</keyword>
<feature type="signal peptide" evidence="2">
    <location>
        <begin position="1"/>
        <end position="17"/>
    </location>
</feature>
<keyword evidence="4" id="KW-1185">Reference proteome</keyword>
<dbReference type="OrthoDB" id="305900at2759"/>
<feature type="transmembrane region" description="Helical" evidence="1">
    <location>
        <begin position="371"/>
        <end position="394"/>
    </location>
</feature>
<keyword evidence="2" id="KW-0732">Signal</keyword>
<evidence type="ECO:0000256" key="1">
    <source>
        <dbReference type="SAM" id="Phobius"/>
    </source>
</evidence>
<dbReference type="Proteomes" id="UP000689195">
    <property type="component" value="Unassembled WGS sequence"/>
</dbReference>
<name>A0A8S1TAE8_9CILI</name>
<protein>
    <recommendedName>
        <fullName evidence="5">Transmembrane protein</fullName>
    </recommendedName>
</protein>
<keyword evidence="1" id="KW-0472">Membrane</keyword>
<gene>
    <name evidence="3" type="ORF">PPENT_87.1.T0190080</name>
</gene>
<dbReference type="AlphaFoldDB" id="A0A8S1TAE8"/>
<evidence type="ECO:0000256" key="2">
    <source>
        <dbReference type="SAM" id="SignalP"/>
    </source>
</evidence>
<comment type="caution">
    <text evidence="3">The sequence shown here is derived from an EMBL/GenBank/DDBJ whole genome shotgun (WGS) entry which is preliminary data.</text>
</comment>
<keyword evidence="1" id="KW-0812">Transmembrane</keyword>
<dbReference type="EMBL" id="CAJJDO010000019">
    <property type="protein sequence ID" value="CAD8149380.1"/>
    <property type="molecule type" value="Genomic_DNA"/>
</dbReference>
<feature type="chain" id="PRO_5035861373" description="Transmembrane protein" evidence="2">
    <location>
        <begin position="18"/>
        <end position="416"/>
    </location>
</feature>
<proteinExistence type="predicted"/>
<evidence type="ECO:0008006" key="5">
    <source>
        <dbReference type="Google" id="ProtNLM"/>
    </source>
</evidence>
<accession>A0A8S1TAE8</accession>
<evidence type="ECO:0000313" key="4">
    <source>
        <dbReference type="Proteomes" id="UP000689195"/>
    </source>
</evidence>
<reference evidence="3" key="1">
    <citation type="submission" date="2021-01" db="EMBL/GenBank/DDBJ databases">
        <authorList>
            <consortium name="Genoscope - CEA"/>
            <person name="William W."/>
        </authorList>
    </citation>
    <scope>NUCLEOTIDE SEQUENCE</scope>
</reference>
<organism evidence="3 4">
    <name type="scientific">Paramecium pentaurelia</name>
    <dbReference type="NCBI Taxonomy" id="43138"/>
    <lineage>
        <taxon>Eukaryota</taxon>
        <taxon>Sar</taxon>
        <taxon>Alveolata</taxon>
        <taxon>Ciliophora</taxon>
        <taxon>Intramacronucleata</taxon>
        <taxon>Oligohymenophorea</taxon>
        <taxon>Peniculida</taxon>
        <taxon>Parameciidae</taxon>
        <taxon>Paramecium</taxon>
    </lineage>
</organism>
<evidence type="ECO:0000313" key="3">
    <source>
        <dbReference type="EMBL" id="CAD8149380.1"/>
    </source>
</evidence>
<sequence length="416" mass="49024">MQFLIAIPFFLTAYTQSLELETLEYYSQIYSPGTKLTLSREATQFCYAQQGKIVENILSKTEFQTDAIAFTKVENDTIIILNSKGQILKEEQNIILTLPKFESKDCRMLSNTQSVAIYCFDTQHLYVIQNLQNVTEYQLDNIKDIQIFQDKYIVLKGKELFFNFNEIIDSINTTSIEVFRIINNKNLVVLASQNQTSVIYIYKFVLDQFVYNRKVILKRLYENPTSILMTENEDIYLATSYQLMKYDGSENVYEIRNIKNLYNLHKQDIIISISNFGVFEQEDDQIELYNLMANPMQIIDLIIGKNNNYVLSRQYLYQVMYSTFNPELICYPQVYHKSGIYELGIKENDEEEKVIDIQIQYPILTSRNEHWLWIGAGIFLVGVLALVYCIYGSYRLYKLRQMKYFNEQKGVYQKQL</sequence>